<dbReference type="AlphaFoldDB" id="A0A1G2R906"/>
<name>A0A1G2R906_9BACT</name>
<evidence type="ECO:0000313" key="2">
    <source>
        <dbReference type="EMBL" id="OHA68742.1"/>
    </source>
</evidence>
<dbReference type="EMBL" id="MHTX01000008">
    <property type="protein sequence ID" value="OHA68742.1"/>
    <property type="molecule type" value="Genomic_DNA"/>
</dbReference>
<proteinExistence type="predicted"/>
<dbReference type="Proteomes" id="UP000179258">
    <property type="component" value="Unassembled WGS sequence"/>
</dbReference>
<feature type="transmembrane region" description="Helical" evidence="1">
    <location>
        <begin position="6"/>
        <end position="24"/>
    </location>
</feature>
<evidence type="ECO:0000313" key="3">
    <source>
        <dbReference type="Proteomes" id="UP000179258"/>
    </source>
</evidence>
<organism evidence="2 3">
    <name type="scientific">Candidatus Wildermuthbacteria bacterium RIFCSPHIGHO2_02_FULL_47_17</name>
    <dbReference type="NCBI Taxonomy" id="1802452"/>
    <lineage>
        <taxon>Bacteria</taxon>
        <taxon>Candidatus Wildermuthiibacteriota</taxon>
    </lineage>
</organism>
<keyword evidence="1" id="KW-1133">Transmembrane helix</keyword>
<protein>
    <submittedName>
        <fullName evidence="2">Uncharacterized protein</fullName>
    </submittedName>
</protein>
<keyword evidence="1" id="KW-0812">Transmembrane</keyword>
<gene>
    <name evidence="2" type="ORF">A3D59_01000</name>
</gene>
<accession>A0A1G2R906</accession>
<comment type="caution">
    <text evidence="2">The sequence shown here is derived from an EMBL/GenBank/DDBJ whole genome shotgun (WGS) entry which is preliminary data.</text>
</comment>
<evidence type="ECO:0000256" key="1">
    <source>
        <dbReference type="SAM" id="Phobius"/>
    </source>
</evidence>
<sequence length="139" mass="15672">MGFLKKYFIAYGIVVLLLVVFLKWHKEKSFSNDLLTQMLTAQSRSKYRTDDPCLYTLAGEPEVAGQYLKLTFLCPGKEARFSLDYRAIVKKTVGGAIEELFRLNGVTLDSSKLKCKQGGREVSLTDPIVNQDNIECLVL</sequence>
<keyword evidence="1" id="KW-0472">Membrane</keyword>
<reference evidence="2 3" key="1">
    <citation type="journal article" date="2016" name="Nat. Commun.">
        <title>Thousands of microbial genomes shed light on interconnected biogeochemical processes in an aquifer system.</title>
        <authorList>
            <person name="Anantharaman K."/>
            <person name="Brown C.T."/>
            <person name="Hug L.A."/>
            <person name="Sharon I."/>
            <person name="Castelle C.J."/>
            <person name="Probst A.J."/>
            <person name="Thomas B.C."/>
            <person name="Singh A."/>
            <person name="Wilkins M.J."/>
            <person name="Karaoz U."/>
            <person name="Brodie E.L."/>
            <person name="Williams K.H."/>
            <person name="Hubbard S.S."/>
            <person name="Banfield J.F."/>
        </authorList>
    </citation>
    <scope>NUCLEOTIDE SEQUENCE [LARGE SCALE GENOMIC DNA]</scope>
</reference>